<name>A0A4P9VN42_9GAMM</name>
<dbReference type="PROSITE" id="PS51257">
    <property type="entry name" value="PROKAR_LIPOPROTEIN"/>
    <property type="match status" value="1"/>
</dbReference>
<dbReference type="Proteomes" id="UP000257039">
    <property type="component" value="Unassembled WGS sequence"/>
</dbReference>
<dbReference type="RefSeq" id="WP_094787071.1">
    <property type="nucleotide sequence ID" value="NZ_JAEVHG010000005.1"/>
</dbReference>
<evidence type="ECO:0000256" key="1">
    <source>
        <dbReference type="SAM" id="SignalP"/>
    </source>
</evidence>
<evidence type="ECO:0000313" key="2">
    <source>
        <dbReference type="EMBL" id="RDH43827.1"/>
    </source>
</evidence>
<keyword evidence="3" id="KW-1185">Reference proteome</keyword>
<accession>A0A4P9VN42</accession>
<proteinExistence type="predicted"/>
<gene>
    <name evidence="2" type="ORF">B9G39_10435</name>
</gene>
<dbReference type="EMBL" id="NDXW01000001">
    <property type="protein sequence ID" value="RDH43827.1"/>
    <property type="molecule type" value="Genomic_DNA"/>
</dbReference>
<comment type="caution">
    <text evidence="2">The sequence shown here is derived from an EMBL/GenBank/DDBJ whole genome shotgun (WGS) entry which is preliminary data.</text>
</comment>
<keyword evidence="1" id="KW-0732">Signal</keyword>
<evidence type="ECO:0008006" key="4">
    <source>
        <dbReference type="Google" id="ProtNLM"/>
    </source>
</evidence>
<organism evidence="2 3">
    <name type="scientific">Zooshikella ganghwensis</name>
    <dbReference type="NCBI Taxonomy" id="202772"/>
    <lineage>
        <taxon>Bacteria</taxon>
        <taxon>Pseudomonadati</taxon>
        <taxon>Pseudomonadota</taxon>
        <taxon>Gammaproteobacteria</taxon>
        <taxon>Oceanospirillales</taxon>
        <taxon>Zooshikellaceae</taxon>
        <taxon>Zooshikella</taxon>
    </lineage>
</organism>
<dbReference type="AlphaFoldDB" id="A0A4P9VN42"/>
<feature type="signal peptide" evidence="1">
    <location>
        <begin position="1"/>
        <end position="22"/>
    </location>
</feature>
<reference evidence="2 3" key="1">
    <citation type="submission" date="2017-04" db="EMBL/GenBank/DDBJ databases">
        <title>Draft genome sequence of Zooshikella ganghwensis VG4 isolated from Red Sea sediments.</title>
        <authorList>
            <person name="Rehman Z."/>
            <person name="Alam I."/>
            <person name="Kamau A."/>
            <person name="Bajic V."/>
            <person name="Leiknes T."/>
        </authorList>
    </citation>
    <scope>NUCLEOTIDE SEQUENCE [LARGE SCALE GENOMIC DNA]</scope>
    <source>
        <strain evidence="2 3">VG4</strain>
    </source>
</reference>
<evidence type="ECO:0000313" key="3">
    <source>
        <dbReference type="Proteomes" id="UP000257039"/>
    </source>
</evidence>
<protein>
    <recommendedName>
        <fullName evidence="4">Type VI secretion system lipoprotein TssJ</fullName>
    </recommendedName>
</protein>
<sequence>MMKKRCSWPMTLCWGLITVAISGCSGVTEKITNLWSSPNAVKEIAVVAEPAANQNSATALDIVFVYENELVKQLPDTGPKWFQARAQWQQQYPQQFEWISLQIPPGQQVKQVTLPDRASDAQYIVGFANYLTEQGQYPFNLTPLKQVQIRLQADRIEVIDKTMN</sequence>
<feature type="chain" id="PRO_5020586531" description="Type VI secretion system lipoprotein TssJ" evidence="1">
    <location>
        <begin position="23"/>
        <end position="164"/>
    </location>
</feature>